<name>A0A7H8VGE2_9GAMM</name>
<accession>A0A7H8VGE2</accession>
<evidence type="ECO:0000313" key="1">
    <source>
        <dbReference type="EMBL" id="QOW43350.1"/>
    </source>
</evidence>
<gene>
    <name evidence="1" type="ORF">G0027_11170</name>
</gene>
<protein>
    <submittedName>
        <fullName evidence="1">Uncharacterized protein</fullName>
    </submittedName>
</protein>
<evidence type="ECO:0000313" key="2">
    <source>
        <dbReference type="Proteomes" id="UP000593812"/>
    </source>
</evidence>
<organism evidence="1 2">
    <name type="scientific">Acinetobacter indicus</name>
    <dbReference type="NCBI Taxonomy" id="756892"/>
    <lineage>
        <taxon>Bacteria</taxon>
        <taxon>Pseudomonadati</taxon>
        <taxon>Pseudomonadota</taxon>
        <taxon>Gammaproteobacteria</taxon>
        <taxon>Moraxellales</taxon>
        <taxon>Moraxellaceae</taxon>
        <taxon>Acinetobacter</taxon>
    </lineage>
</organism>
<dbReference type="AlphaFoldDB" id="A0A7H8VGE2"/>
<dbReference type="RefSeq" id="WP_177156037.1">
    <property type="nucleotide sequence ID" value="NZ_CP039031.1"/>
</dbReference>
<sequence length="213" mass="24949">MLVVEEIYRSKKNENSVHFNLKIQRSLSWFKKALSLDQELDFKFMSLWIAFQAIYREDAASPPAAQLQQFFQLLHQQDETRKIDYVLWEKYQQQIQALLAHPYTHPEFWAYQHLQLTRDEWQQRAAQEQLDLQQTLQNKQSVALLMAVFKRFDSLRHQFASGGANYNSLLNRDILAGATSIFAALIPSFIQILLEYPASIDSAQPHYPMVQVS</sequence>
<reference evidence="1 2" key="1">
    <citation type="submission" date="2020-02" db="EMBL/GenBank/DDBJ databases">
        <title>Tigecycline-resistant Acinetobacter species from pigs and migratory birds.</title>
        <authorList>
            <person name="Chen C."/>
            <person name="Sun J."/>
            <person name="Liao X.-P."/>
            <person name="Liu Y.-H."/>
        </authorList>
    </citation>
    <scope>NUCLEOTIDE SEQUENCE [LARGE SCALE GENOMIC DNA]</scope>
    <source>
        <strain evidence="1 2">C15_T</strain>
    </source>
</reference>
<dbReference type="Proteomes" id="UP000593812">
    <property type="component" value="Chromosome"/>
</dbReference>
<proteinExistence type="predicted"/>
<dbReference type="EMBL" id="CP048654">
    <property type="protein sequence ID" value="QOW43350.1"/>
    <property type="molecule type" value="Genomic_DNA"/>
</dbReference>